<feature type="region of interest" description="Disordered" evidence="1">
    <location>
        <begin position="1"/>
        <end position="20"/>
    </location>
</feature>
<keyword evidence="3" id="KW-1185">Reference proteome</keyword>
<dbReference type="Proteomes" id="UP001233271">
    <property type="component" value="Chromosome 4"/>
</dbReference>
<evidence type="ECO:0000313" key="2">
    <source>
        <dbReference type="EMBL" id="BEI91196.1"/>
    </source>
</evidence>
<name>A0AA48L3B5_9TREE</name>
<dbReference type="EMBL" id="AP028215">
    <property type="protein sequence ID" value="BEI91196.1"/>
    <property type="molecule type" value="Genomic_DNA"/>
</dbReference>
<proteinExistence type="predicted"/>
<dbReference type="RefSeq" id="XP_060456461.1">
    <property type="nucleotide sequence ID" value="XM_060599804.1"/>
</dbReference>
<gene>
    <name evidence="2" type="ORF">CcaverHIS019_0400160</name>
</gene>
<dbReference type="AlphaFoldDB" id="A0AA48L3B5"/>
<evidence type="ECO:0000313" key="3">
    <source>
        <dbReference type="Proteomes" id="UP001233271"/>
    </source>
</evidence>
<protein>
    <submittedName>
        <fullName evidence="2">Uncharacterized protein</fullName>
    </submittedName>
</protein>
<evidence type="ECO:0000256" key="1">
    <source>
        <dbReference type="SAM" id="MobiDB-lite"/>
    </source>
</evidence>
<accession>A0AA48L3B5</accession>
<dbReference type="KEGG" id="ccac:CcaHIS019_0400160"/>
<dbReference type="GeneID" id="85495066"/>
<sequence length="67" mass="7843">MHKASRLSNTPTTRRSKAIERDARFKEYLEDRKGWVDRRAADSQERAVKNVEIAKDIRARWLGGSKE</sequence>
<organism evidence="2 3">
    <name type="scientific">Cutaneotrichosporon cavernicola</name>
    <dbReference type="NCBI Taxonomy" id="279322"/>
    <lineage>
        <taxon>Eukaryota</taxon>
        <taxon>Fungi</taxon>
        <taxon>Dikarya</taxon>
        <taxon>Basidiomycota</taxon>
        <taxon>Agaricomycotina</taxon>
        <taxon>Tremellomycetes</taxon>
        <taxon>Trichosporonales</taxon>
        <taxon>Trichosporonaceae</taxon>
        <taxon>Cutaneotrichosporon</taxon>
    </lineage>
</organism>
<reference evidence="2" key="1">
    <citation type="journal article" date="2023" name="BMC Genomics">
        <title>Chromosome-level genome assemblies of Cutaneotrichosporon spp. (Trichosporonales, Basidiomycota) reveal imbalanced evolution between nucleotide sequences and chromosome synteny.</title>
        <authorList>
            <person name="Kobayashi Y."/>
            <person name="Kayamori A."/>
            <person name="Aoki K."/>
            <person name="Shiwa Y."/>
            <person name="Matsutani M."/>
            <person name="Fujita N."/>
            <person name="Sugita T."/>
            <person name="Iwasaki W."/>
            <person name="Tanaka N."/>
            <person name="Takashima M."/>
        </authorList>
    </citation>
    <scope>NUCLEOTIDE SEQUENCE</scope>
    <source>
        <strain evidence="2">HIS019</strain>
    </source>
</reference>
<feature type="compositionally biased region" description="Polar residues" evidence="1">
    <location>
        <begin position="1"/>
        <end position="13"/>
    </location>
</feature>